<evidence type="ECO:0000313" key="3">
    <source>
        <dbReference type="EMBL" id="SCJ78291.1"/>
    </source>
</evidence>
<comment type="similarity">
    <text evidence="1">Belongs to the PhzA/PhzB family.</text>
</comment>
<sequence length="158" mass="17962">MDFEIKYYDPADDALRQKNMQAVIGYMTAAGEDRLNRWKLFVDGPDSTLSLGFAGQKEPVVNRGIGNIRTTNESYVRDFPDWSFKNLVLRLTGDPNIIFVEADGAGTSLKAGTEERASTQHSEHSLHRFILEDGKIKHYTEFMNPINELLKLGFKMPY</sequence>
<dbReference type="EMBL" id="FMHG01000001">
    <property type="protein sequence ID" value="SCJ78291.1"/>
    <property type="molecule type" value="Genomic_DNA"/>
</dbReference>
<dbReference type="InterPro" id="IPR004964">
    <property type="entry name" value="PhzA_PhzB"/>
</dbReference>
<reference evidence="3" key="1">
    <citation type="submission" date="2015-09" db="EMBL/GenBank/DDBJ databases">
        <authorList>
            <consortium name="Pathogen Informatics"/>
        </authorList>
    </citation>
    <scope>NUCLEOTIDE SEQUENCE</scope>
    <source>
        <strain evidence="3">2789STDY5834896</strain>
    </source>
</reference>
<dbReference type="AlphaFoldDB" id="A0A1C6J8H9"/>
<dbReference type="Gene3D" id="3.10.450.50">
    <property type="match status" value="1"/>
</dbReference>
<protein>
    <submittedName>
        <fullName evidence="3">Phenazine biosynthesis protein phzB 2</fullName>
    </submittedName>
</protein>
<dbReference type="Pfam" id="PF03284">
    <property type="entry name" value="PHZA_PHZB"/>
    <property type="match status" value="1"/>
</dbReference>
<evidence type="ECO:0000256" key="1">
    <source>
        <dbReference type="ARBA" id="ARBA00009377"/>
    </source>
</evidence>
<accession>A0A1C6J8H9</accession>
<name>A0A1C6J8H9_9FIRM</name>
<evidence type="ECO:0000256" key="2">
    <source>
        <dbReference type="ARBA" id="ARBA00023194"/>
    </source>
</evidence>
<dbReference type="SUPFAM" id="SSF54427">
    <property type="entry name" value="NTF2-like"/>
    <property type="match status" value="1"/>
</dbReference>
<dbReference type="GO" id="GO:0017000">
    <property type="term" value="P:antibiotic biosynthetic process"/>
    <property type="evidence" value="ECO:0007669"/>
    <property type="project" value="UniProtKB-KW"/>
</dbReference>
<proteinExistence type="inferred from homology"/>
<dbReference type="InterPro" id="IPR032710">
    <property type="entry name" value="NTF2-like_dom_sf"/>
</dbReference>
<gene>
    <name evidence="3" type="primary">phzB2_2</name>
    <name evidence="3" type="ORF">SAMEA3545359_01990</name>
</gene>
<keyword evidence="2" id="KW-0045">Antibiotic biosynthesis</keyword>
<organism evidence="3">
    <name type="scientific">uncultured Anaerotruncus sp</name>
    <dbReference type="NCBI Taxonomy" id="905011"/>
    <lineage>
        <taxon>Bacteria</taxon>
        <taxon>Bacillati</taxon>
        <taxon>Bacillota</taxon>
        <taxon>Clostridia</taxon>
        <taxon>Eubacteriales</taxon>
        <taxon>Oscillospiraceae</taxon>
        <taxon>Anaerotruncus</taxon>
        <taxon>environmental samples</taxon>
    </lineage>
</organism>